<dbReference type="PANTHER" id="PTHR30572">
    <property type="entry name" value="MEMBRANE COMPONENT OF TRANSPORTER-RELATED"/>
    <property type="match status" value="1"/>
</dbReference>
<dbReference type="Pfam" id="PF02687">
    <property type="entry name" value="FtsX"/>
    <property type="match status" value="2"/>
</dbReference>
<feature type="transmembrane region" description="Helical" evidence="6">
    <location>
        <begin position="421"/>
        <end position="444"/>
    </location>
</feature>
<accession>A0A1S2VCV7</accession>
<keyword evidence="3 6" id="KW-0812">Transmembrane</keyword>
<feature type="transmembrane region" description="Helical" evidence="6">
    <location>
        <begin position="752"/>
        <end position="772"/>
    </location>
</feature>
<feature type="transmembrane region" description="Helical" evidence="6">
    <location>
        <begin position="330"/>
        <end position="357"/>
    </location>
</feature>
<comment type="caution">
    <text evidence="9">The sequence shown here is derived from an EMBL/GenBank/DDBJ whole genome shotgun (WGS) entry which is preliminary data.</text>
</comment>
<keyword evidence="4 6" id="KW-1133">Transmembrane helix</keyword>
<dbReference type="Pfam" id="PF12704">
    <property type="entry name" value="MacB_PCD"/>
    <property type="match status" value="2"/>
</dbReference>
<evidence type="ECO:0000313" key="9">
    <source>
        <dbReference type="EMBL" id="OIN56145.1"/>
    </source>
</evidence>
<feature type="transmembrane region" description="Helical" evidence="6">
    <location>
        <begin position="377"/>
        <end position="400"/>
    </location>
</feature>
<keyword evidence="2" id="KW-1003">Cell membrane</keyword>
<evidence type="ECO:0000256" key="1">
    <source>
        <dbReference type="ARBA" id="ARBA00004651"/>
    </source>
</evidence>
<dbReference type="EMBL" id="MORL01000028">
    <property type="protein sequence ID" value="OIN56145.1"/>
    <property type="molecule type" value="Genomic_DNA"/>
</dbReference>
<name>A0A1S2VCV7_9BACT</name>
<feature type="transmembrane region" description="Helical" evidence="6">
    <location>
        <begin position="21"/>
        <end position="41"/>
    </location>
</feature>
<evidence type="ECO:0000256" key="2">
    <source>
        <dbReference type="ARBA" id="ARBA00022475"/>
    </source>
</evidence>
<feature type="domain" description="ABC3 transporter permease C-terminal" evidence="7">
    <location>
        <begin position="668"/>
        <end position="782"/>
    </location>
</feature>
<evidence type="ECO:0000256" key="3">
    <source>
        <dbReference type="ARBA" id="ARBA00022692"/>
    </source>
</evidence>
<dbReference type="PANTHER" id="PTHR30572:SF18">
    <property type="entry name" value="ABC-TYPE MACROLIDE FAMILY EXPORT SYSTEM PERMEASE COMPONENT 2"/>
    <property type="match status" value="1"/>
</dbReference>
<organism evidence="9 10">
    <name type="scientific">Arsenicibacter rosenii</name>
    <dbReference type="NCBI Taxonomy" id="1750698"/>
    <lineage>
        <taxon>Bacteria</taxon>
        <taxon>Pseudomonadati</taxon>
        <taxon>Bacteroidota</taxon>
        <taxon>Cytophagia</taxon>
        <taxon>Cytophagales</taxon>
        <taxon>Spirosomataceae</taxon>
        <taxon>Arsenicibacter</taxon>
    </lineage>
</organism>
<feature type="transmembrane region" description="Helical" evidence="6">
    <location>
        <begin position="718"/>
        <end position="737"/>
    </location>
</feature>
<feature type="transmembrane region" description="Helical" evidence="6">
    <location>
        <begin position="286"/>
        <end position="305"/>
    </location>
</feature>
<evidence type="ECO:0000256" key="4">
    <source>
        <dbReference type="ARBA" id="ARBA00022989"/>
    </source>
</evidence>
<sequence length="789" mass="88550">MLRNYFRTAWRNLLKNRFYSLINMSGLTIGLAVGILILLWVQDELSFDRFHQQASQIYKLENWAGTGSSRQIWTSTVAPIAEMGKQELPDIREAVRTSYNGMYNLFKYKDKSIVEENTMFTDPTLFSVFDFPLIAGNSASPFPDDHSIVLTETTAKRYFGDENPIGKVLVSDENTAFKVSGIIRDMPENSSMQADIMLPLSLMFTRTYQANTGGKNQHNDFSQFNYNTYFLLQPNASVAALTDKLRTIHLRNKPDDTDLTYLLQPLPDIHLYHADGTEAGIGSVRMFGIIALLILTIACINYVNLSTARAMLRSKEVSMRKIVGAAREQLFMQFVVETGLLFFVATILALSLMYALLPVFNQLSGKHLVLTLSNIRIWELIGLTIFGTLLASSIYPAILLSSFDPLKALKGKISSRVSEALFRKILVVVQFSVSVILIASTFIISNQLHYIQSKELGYDKAHVFGLFMRDNMAKHFEAVKASLLNQPGVAAVTRASANIIRLEGQSGDNEWDGKEKGETMFVRPVAIDKDFIPFFKMQLTEGRNFAGTPADSLHFILNETAVKRARIKNPIGKSFRLWNRRGTIVGVVKDFHFASMRQKIEPAVFFYQPGDMRSLYVKTTSNNAQQAIAAAENVYKQYNADYAFTYTFLDASFDNLYKSERQTGLLFNIFAGIAILISCLGLFGLATYTAQVRTREIGVRKVLGSSISGIIQLLVKDFVKLVVIAIVIAVPVAWYSMSQWLEAFAYRITIEWWIFALSGLLALSIALITISVQSIKAALMNPVKSLRPE</sequence>
<feature type="transmembrane region" description="Helical" evidence="6">
    <location>
        <begin position="665"/>
        <end position="690"/>
    </location>
</feature>
<gene>
    <name evidence="9" type="ORF">BLX24_26590</name>
</gene>
<dbReference type="OrthoDB" id="1451596at2"/>
<feature type="domain" description="MacB-like periplasmic core" evidence="8">
    <location>
        <begin position="20"/>
        <end position="247"/>
    </location>
</feature>
<comment type="subcellular location">
    <subcellularLocation>
        <location evidence="1">Cell membrane</location>
        <topology evidence="1">Multi-pass membrane protein</topology>
    </subcellularLocation>
</comment>
<dbReference type="Proteomes" id="UP000181790">
    <property type="component" value="Unassembled WGS sequence"/>
</dbReference>
<evidence type="ECO:0000259" key="8">
    <source>
        <dbReference type="Pfam" id="PF12704"/>
    </source>
</evidence>
<feature type="domain" description="ABC3 transporter permease C-terminal" evidence="7">
    <location>
        <begin position="289"/>
        <end position="403"/>
    </location>
</feature>
<dbReference type="AlphaFoldDB" id="A0A1S2VCV7"/>
<evidence type="ECO:0000256" key="5">
    <source>
        <dbReference type="ARBA" id="ARBA00023136"/>
    </source>
</evidence>
<evidence type="ECO:0008006" key="11">
    <source>
        <dbReference type="Google" id="ProtNLM"/>
    </source>
</evidence>
<dbReference type="GO" id="GO:0022857">
    <property type="term" value="F:transmembrane transporter activity"/>
    <property type="evidence" value="ECO:0007669"/>
    <property type="project" value="TreeGrafter"/>
</dbReference>
<protein>
    <recommendedName>
        <fullName evidence="11">ABC transporter permease</fullName>
    </recommendedName>
</protein>
<dbReference type="GO" id="GO:0005886">
    <property type="term" value="C:plasma membrane"/>
    <property type="evidence" value="ECO:0007669"/>
    <property type="project" value="UniProtKB-SubCell"/>
</dbReference>
<feature type="domain" description="MacB-like periplasmic core" evidence="8">
    <location>
        <begin position="473"/>
        <end position="630"/>
    </location>
</feature>
<evidence type="ECO:0000256" key="6">
    <source>
        <dbReference type="SAM" id="Phobius"/>
    </source>
</evidence>
<dbReference type="InterPro" id="IPR050250">
    <property type="entry name" value="Macrolide_Exporter_MacB"/>
</dbReference>
<dbReference type="InterPro" id="IPR025857">
    <property type="entry name" value="MacB_PCD"/>
</dbReference>
<proteinExistence type="predicted"/>
<evidence type="ECO:0000313" key="10">
    <source>
        <dbReference type="Proteomes" id="UP000181790"/>
    </source>
</evidence>
<dbReference type="InterPro" id="IPR003838">
    <property type="entry name" value="ABC3_permease_C"/>
</dbReference>
<reference evidence="9 10" key="1">
    <citation type="submission" date="2016-10" db="EMBL/GenBank/DDBJ databases">
        <title>Arsenicibacter rosenii gen. nov., sp. nov., an efficient arsenic-methylating bacterium isolated from an arsenic-contaminated paddy soil.</title>
        <authorList>
            <person name="Huang K."/>
        </authorList>
    </citation>
    <scope>NUCLEOTIDE SEQUENCE [LARGE SCALE GENOMIC DNA]</scope>
    <source>
        <strain evidence="9 10">SM-1</strain>
    </source>
</reference>
<keyword evidence="10" id="KW-1185">Reference proteome</keyword>
<evidence type="ECO:0000259" key="7">
    <source>
        <dbReference type="Pfam" id="PF02687"/>
    </source>
</evidence>
<keyword evidence="5 6" id="KW-0472">Membrane</keyword>